<dbReference type="Proteomes" id="UP001341281">
    <property type="component" value="Chromosome 01"/>
</dbReference>
<dbReference type="AlphaFoldDB" id="A0AAQ3PPH5"/>
<gene>
    <name evidence="2" type="ORF">U9M48_002637</name>
</gene>
<evidence type="ECO:0000313" key="3">
    <source>
        <dbReference type="Proteomes" id="UP001341281"/>
    </source>
</evidence>
<dbReference type="PANTHER" id="PTHR23272">
    <property type="entry name" value="BED FINGER-RELATED"/>
    <property type="match status" value="1"/>
</dbReference>
<dbReference type="EMBL" id="CP144745">
    <property type="protein sequence ID" value="WVZ51493.1"/>
    <property type="molecule type" value="Genomic_DNA"/>
</dbReference>
<evidence type="ECO:0000259" key="1">
    <source>
        <dbReference type="Pfam" id="PF05699"/>
    </source>
</evidence>
<reference evidence="2 3" key="1">
    <citation type="submission" date="2024-02" db="EMBL/GenBank/DDBJ databases">
        <title>High-quality chromosome-scale genome assembly of Pensacola bahiagrass (Paspalum notatum Flugge var. saurae).</title>
        <authorList>
            <person name="Vega J.M."/>
            <person name="Podio M."/>
            <person name="Orjuela J."/>
            <person name="Siena L.A."/>
            <person name="Pessino S.C."/>
            <person name="Combes M.C."/>
            <person name="Mariac C."/>
            <person name="Albertini E."/>
            <person name="Pupilli F."/>
            <person name="Ortiz J.P.A."/>
            <person name="Leblanc O."/>
        </authorList>
    </citation>
    <scope>NUCLEOTIDE SEQUENCE [LARGE SCALE GENOMIC DNA]</scope>
    <source>
        <strain evidence="2">R1</strain>
        <tissue evidence="2">Leaf</tissue>
    </source>
</reference>
<sequence length="137" mass="15062">MKYYEVDEGPTESSGPSLDTSLLSTISACVASRSPAMIKVKIELDRYLEDELVTFTTESFQILDCWKVTGTRYPTLRKIARDILAIPVSTVASESAFSTSGRILSKHRSRLTSKILEALMDRDGARVTSHGAGSRES</sequence>
<evidence type="ECO:0000313" key="2">
    <source>
        <dbReference type="EMBL" id="WVZ51493.1"/>
    </source>
</evidence>
<dbReference type="SUPFAM" id="SSF53098">
    <property type="entry name" value="Ribonuclease H-like"/>
    <property type="match status" value="1"/>
</dbReference>
<dbReference type="GO" id="GO:0046983">
    <property type="term" value="F:protein dimerization activity"/>
    <property type="evidence" value="ECO:0007669"/>
    <property type="project" value="InterPro"/>
</dbReference>
<dbReference type="PANTHER" id="PTHR23272:SF104">
    <property type="entry name" value="HAT FAMILY DIMERISATION DOMAIN CONTAINING PROTEIN, EXPRESSED"/>
    <property type="match status" value="1"/>
</dbReference>
<protein>
    <recommendedName>
        <fullName evidence="1">HAT C-terminal dimerisation domain-containing protein</fullName>
    </recommendedName>
</protein>
<feature type="domain" description="HAT C-terminal dimerisation" evidence="1">
    <location>
        <begin position="43"/>
        <end position="120"/>
    </location>
</feature>
<keyword evidence="3" id="KW-1185">Reference proteome</keyword>
<organism evidence="2 3">
    <name type="scientific">Paspalum notatum var. saurae</name>
    <dbReference type="NCBI Taxonomy" id="547442"/>
    <lineage>
        <taxon>Eukaryota</taxon>
        <taxon>Viridiplantae</taxon>
        <taxon>Streptophyta</taxon>
        <taxon>Embryophyta</taxon>
        <taxon>Tracheophyta</taxon>
        <taxon>Spermatophyta</taxon>
        <taxon>Magnoliopsida</taxon>
        <taxon>Liliopsida</taxon>
        <taxon>Poales</taxon>
        <taxon>Poaceae</taxon>
        <taxon>PACMAD clade</taxon>
        <taxon>Panicoideae</taxon>
        <taxon>Andropogonodae</taxon>
        <taxon>Paspaleae</taxon>
        <taxon>Paspalinae</taxon>
        <taxon>Paspalum</taxon>
    </lineage>
</organism>
<dbReference type="Pfam" id="PF05699">
    <property type="entry name" value="Dimer_Tnp_hAT"/>
    <property type="match status" value="1"/>
</dbReference>
<proteinExistence type="predicted"/>
<dbReference type="InterPro" id="IPR008906">
    <property type="entry name" value="HATC_C_dom"/>
</dbReference>
<accession>A0AAQ3PPH5</accession>
<dbReference type="InterPro" id="IPR012337">
    <property type="entry name" value="RNaseH-like_sf"/>
</dbReference>
<name>A0AAQ3PPH5_PASNO</name>